<protein>
    <submittedName>
        <fullName evidence="3">Uncharacterized protein</fullName>
    </submittedName>
</protein>
<organism evidence="3 4">
    <name type="scientific">Eikenella corrodens</name>
    <dbReference type="NCBI Taxonomy" id="539"/>
    <lineage>
        <taxon>Bacteria</taxon>
        <taxon>Pseudomonadati</taxon>
        <taxon>Pseudomonadota</taxon>
        <taxon>Betaproteobacteria</taxon>
        <taxon>Neisseriales</taxon>
        <taxon>Neisseriaceae</taxon>
        <taxon>Eikenella</taxon>
    </lineage>
</organism>
<proteinExistence type="predicted"/>
<sequence length="151" mass="16295">MNSDERYLPPQSEDLGSGTGQAAPALWNPNAAACWSLLFSPIFGAALHMFNARAMGDAELEKLNKGFMWGTLAVLVIAILLAIFSGIKANFVGIAALGAWYGAVGRKQVALVKERYGSNYPRRSWGKPILFGVLGIVALYVCIFILLFIVS</sequence>
<name>A0A1A9RGM9_EIKCO</name>
<keyword evidence="2" id="KW-0472">Membrane</keyword>
<gene>
    <name evidence="3" type="ORF">A7P85_03820</name>
</gene>
<comment type="caution">
    <text evidence="3">The sequence shown here is derived from an EMBL/GenBank/DDBJ whole genome shotgun (WGS) entry which is preliminary data.</text>
</comment>
<dbReference type="AlphaFoldDB" id="A0A1A9RGM9"/>
<feature type="transmembrane region" description="Helical" evidence="2">
    <location>
        <begin position="129"/>
        <end position="150"/>
    </location>
</feature>
<keyword evidence="2" id="KW-1133">Transmembrane helix</keyword>
<feature type="transmembrane region" description="Helical" evidence="2">
    <location>
        <begin position="66"/>
        <end position="85"/>
    </location>
</feature>
<evidence type="ECO:0000313" key="3">
    <source>
        <dbReference type="EMBL" id="OAM17479.1"/>
    </source>
</evidence>
<reference evidence="4" key="1">
    <citation type="submission" date="2016-05" db="EMBL/GenBank/DDBJ databases">
        <title>Draft genome of Corynebacterium afermentans subsp. afermentans LCDC 88199T.</title>
        <authorList>
            <person name="Bernier A.-M."/>
            <person name="Bernard K."/>
        </authorList>
    </citation>
    <scope>NUCLEOTIDE SEQUENCE [LARGE SCALE GENOMIC DNA]</scope>
    <source>
        <strain evidence="4">NML01-0328</strain>
    </source>
</reference>
<evidence type="ECO:0000313" key="4">
    <source>
        <dbReference type="Proteomes" id="UP000078003"/>
    </source>
</evidence>
<keyword evidence="2" id="KW-0812">Transmembrane</keyword>
<feature type="transmembrane region" description="Helical" evidence="2">
    <location>
        <begin position="35"/>
        <end position="54"/>
    </location>
</feature>
<evidence type="ECO:0000256" key="2">
    <source>
        <dbReference type="SAM" id="Phobius"/>
    </source>
</evidence>
<accession>A0A1A9RGM9</accession>
<dbReference type="RefSeq" id="WP_064083688.1">
    <property type="nucleotide sequence ID" value="NZ_LXSF01000002.1"/>
</dbReference>
<dbReference type="Proteomes" id="UP000078003">
    <property type="component" value="Unassembled WGS sequence"/>
</dbReference>
<dbReference type="EMBL" id="LXSF01000002">
    <property type="protein sequence ID" value="OAM17479.1"/>
    <property type="molecule type" value="Genomic_DNA"/>
</dbReference>
<evidence type="ECO:0000256" key="1">
    <source>
        <dbReference type="SAM" id="MobiDB-lite"/>
    </source>
</evidence>
<feature type="region of interest" description="Disordered" evidence="1">
    <location>
        <begin position="1"/>
        <end position="20"/>
    </location>
</feature>